<gene>
    <name evidence="1" type="ORF">H5410_063110</name>
</gene>
<dbReference type="Proteomes" id="UP000824120">
    <property type="component" value="Chromosome 12"/>
</dbReference>
<reference evidence="1 2" key="1">
    <citation type="submission" date="2020-09" db="EMBL/GenBank/DDBJ databases">
        <title>De no assembly of potato wild relative species, Solanum commersonii.</title>
        <authorList>
            <person name="Cho K."/>
        </authorList>
    </citation>
    <scope>NUCLEOTIDE SEQUENCE [LARGE SCALE GENOMIC DNA]</scope>
    <source>
        <strain evidence="1">LZ3.2</strain>
        <tissue evidence="1">Leaf</tissue>
    </source>
</reference>
<dbReference type="AlphaFoldDB" id="A0A9J5WEC2"/>
<organism evidence="1 2">
    <name type="scientific">Solanum commersonii</name>
    <name type="common">Commerson's wild potato</name>
    <name type="synonym">Commerson's nightshade</name>
    <dbReference type="NCBI Taxonomy" id="4109"/>
    <lineage>
        <taxon>Eukaryota</taxon>
        <taxon>Viridiplantae</taxon>
        <taxon>Streptophyta</taxon>
        <taxon>Embryophyta</taxon>
        <taxon>Tracheophyta</taxon>
        <taxon>Spermatophyta</taxon>
        <taxon>Magnoliopsida</taxon>
        <taxon>eudicotyledons</taxon>
        <taxon>Gunneridae</taxon>
        <taxon>Pentapetalae</taxon>
        <taxon>asterids</taxon>
        <taxon>lamiids</taxon>
        <taxon>Solanales</taxon>
        <taxon>Solanaceae</taxon>
        <taxon>Solanoideae</taxon>
        <taxon>Solaneae</taxon>
        <taxon>Solanum</taxon>
    </lineage>
</organism>
<proteinExistence type="predicted"/>
<feature type="non-terminal residue" evidence="1">
    <location>
        <position position="124"/>
    </location>
</feature>
<dbReference type="EMBL" id="JACXVP010000012">
    <property type="protein sequence ID" value="KAG5573344.1"/>
    <property type="molecule type" value="Genomic_DNA"/>
</dbReference>
<evidence type="ECO:0000313" key="1">
    <source>
        <dbReference type="EMBL" id="KAG5573344.1"/>
    </source>
</evidence>
<accession>A0A9J5WEC2</accession>
<sequence>MVKRCLGRHIEKCCDLNDPTGDWVAGGGMQLPRLWKPFRETRYILDILLELDIPAATIGVDGETTVRNVHVEAPLSFAGIDFFGSYSPRDCLQEPATLGGLLFSLPMQLGYFSRRKASYWNLIE</sequence>
<comment type="caution">
    <text evidence="1">The sequence shown here is derived from an EMBL/GenBank/DDBJ whole genome shotgun (WGS) entry which is preliminary data.</text>
</comment>
<protein>
    <submittedName>
        <fullName evidence="1">Uncharacterized protein</fullName>
    </submittedName>
</protein>
<evidence type="ECO:0000313" key="2">
    <source>
        <dbReference type="Proteomes" id="UP000824120"/>
    </source>
</evidence>
<keyword evidence="2" id="KW-1185">Reference proteome</keyword>
<name>A0A9J5WEC2_SOLCO</name>